<proteinExistence type="inferred from homology"/>
<keyword evidence="4 10" id="KW-0812">Transmembrane</keyword>
<feature type="region of interest" description="Disordered" evidence="11">
    <location>
        <begin position="273"/>
        <end position="301"/>
    </location>
</feature>
<feature type="transmembrane region" description="Helical" evidence="10">
    <location>
        <begin position="223"/>
        <end position="241"/>
    </location>
</feature>
<keyword evidence="9 10" id="KW-0275">Fatty acid biosynthesis</keyword>
<gene>
    <name evidence="12" type="ORF">BGZ99_007296</name>
</gene>
<evidence type="ECO:0000313" key="12">
    <source>
        <dbReference type="EMBL" id="KAG0327594.1"/>
    </source>
</evidence>
<dbReference type="EC" id="2.3.1.-" evidence="10"/>
<dbReference type="GO" id="GO:0030148">
    <property type="term" value="P:sphingolipid biosynthetic process"/>
    <property type="evidence" value="ECO:0007669"/>
    <property type="project" value="TreeGrafter"/>
</dbReference>
<dbReference type="GO" id="GO:0034625">
    <property type="term" value="P:fatty acid elongation, monounsaturated fatty acid"/>
    <property type="evidence" value="ECO:0007669"/>
    <property type="project" value="TreeGrafter"/>
</dbReference>
<feature type="transmembrane region" description="Helical" evidence="10">
    <location>
        <begin position="181"/>
        <end position="202"/>
    </location>
</feature>
<keyword evidence="2 10" id="KW-0444">Lipid biosynthesis</keyword>
<evidence type="ECO:0000256" key="9">
    <source>
        <dbReference type="ARBA" id="ARBA00023160"/>
    </source>
</evidence>
<dbReference type="PANTHER" id="PTHR11157">
    <property type="entry name" value="FATTY ACID ACYL TRANSFERASE-RELATED"/>
    <property type="match status" value="1"/>
</dbReference>
<keyword evidence="13" id="KW-1185">Reference proteome</keyword>
<evidence type="ECO:0000256" key="6">
    <source>
        <dbReference type="ARBA" id="ARBA00022989"/>
    </source>
</evidence>
<keyword evidence="6 10" id="KW-1133">Transmembrane helix</keyword>
<evidence type="ECO:0000256" key="10">
    <source>
        <dbReference type="RuleBase" id="RU361115"/>
    </source>
</evidence>
<dbReference type="AlphaFoldDB" id="A0A9P6UYG4"/>
<dbReference type="GO" id="GO:0034626">
    <property type="term" value="P:fatty acid elongation, polyunsaturated fatty acid"/>
    <property type="evidence" value="ECO:0007669"/>
    <property type="project" value="TreeGrafter"/>
</dbReference>
<evidence type="ECO:0000256" key="11">
    <source>
        <dbReference type="SAM" id="MobiDB-lite"/>
    </source>
</evidence>
<evidence type="ECO:0000256" key="4">
    <source>
        <dbReference type="ARBA" id="ARBA00022692"/>
    </source>
</evidence>
<name>A0A9P6UYG4_9FUNG</name>
<evidence type="ECO:0000313" key="13">
    <source>
        <dbReference type="Proteomes" id="UP000738325"/>
    </source>
</evidence>
<accession>A0A9P6UYG4</accession>
<evidence type="ECO:0000256" key="7">
    <source>
        <dbReference type="ARBA" id="ARBA00023098"/>
    </source>
</evidence>
<keyword evidence="8 10" id="KW-0472">Membrane</keyword>
<dbReference type="GO" id="GO:0019367">
    <property type="term" value="P:fatty acid elongation, saturated fatty acid"/>
    <property type="evidence" value="ECO:0007669"/>
    <property type="project" value="TreeGrafter"/>
</dbReference>
<sequence>MSHFLATLQPGPRPAGVPFPEYYDFFMDWKTPFALAGLYCLMVTLWNPKEGKVSRMVASSSSAPIKPAQKSESGTLMTAFVFVHNVLLCLYSALTFYNVAPALGHSYRTHSFYDALCDTDHSFWDNALGYWGYIFYLSKYYEVIDTIIILLKGRRSSLLQTYHHAGAMITMWSGINYQANPIWLFVVLNSFIHTIMYCYYACTSIGLHPPGKKYLTSMQISQFLIGMSVAMTNLVIPGCVVTHGAQLAVWVNIAYLFPLTYLFVDFARRTYSKRGGSSSSSNNGRVSDASSASSASLKKSQ</sequence>
<dbReference type="GO" id="GO:0042761">
    <property type="term" value="P:very long-chain fatty acid biosynthetic process"/>
    <property type="evidence" value="ECO:0007669"/>
    <property type="project" value="TreeGrafter"/>
</dbReference>
<organism evidence="12 13">
    <name type="scientific">Dissophora globulifera</name>
    <dbReference type="NCBI Taxonomy" id="979702"/>
    <lineage>
        <taxon>Eukaryota</taxon>
        <taxon>Fungi</taxon>
        <taxon>Fungi incertae sedis</taxon>
        <taxon>Mucoromycota</taxon>
        <taxon>Mortierellomycotina</taxon>
        <taxon>Mortierellomycetes</taxon>
        <taxon>Mortierellales</taxon>
        <taxon>Mortierellaceae</taxon>
        <taxon>Dissophora</taxon>
    </lineage>
</organism>
<feature type="transmembrane region" description="Helical" evidence="10">
    <location>
        <begin position="29"/>
        <end position="46"/>
    </location>
</feature>
<comment type="similarity">
    <text evidence="10">Belongs to the ELO family.</text>
</comment>
<keyword evidence="7 10" id="KW-0443">Lipid metabolism</keyword>
<evidence type="ECO:0000256" key="1">
    <source>
        <dbReference type="ARBA" id="ARBA00004141"/>
    </source>
</evidence>
<reference evidence="12" key="1">
    <citation type="journal article" date="2020" name="Fungal Divers.">
        <title>Resolving the Mortierellaceae phylogeny through synthesis of multi-gene phylogenetics and phylogenomics.</title>
        <authorList>
            <person name="Vandepol N."/>
            <person name="Liber J."/>
            <person name="Desiro A."/>
            <person name="Na H."/>
            <person name="Kennedy M."/>
            <person name="Barry K."/>
            <person name="Grigoriev I.V."/>
            <person name="Miller A.N."/>
            <person name="O'Donnell K."/>
            <person name="Stajich J.E."/>
            <person name="Bonito G."/>
        </authorList>
    </citation>
    <scope>NUCLEOTIDE SEQUENCE</scope>
    <source>
        <strain evidence="12">REB-010B</strain>
    </source>
</reference>
<dbReference type="InterPro" id="IPR002076">
    <property type="entry name" value="ELO_fam"/>
</dbReference>
<keyword evidence="5 10" id="KW-0276">Fatty acid metabolism</keyword>
<feature type="transmembrane region" description="Helical" evidence="10">
    <location>
        <begin position="130"/>
        <end position="151"/>
    </location>
</feature>
<protein>
    <recommendedName>
        <fullName evidence="10">Elongation of fatty acids protein</fullName>
        <ecNumber evidence="10">2.3.1.-</ecNumber>
    </recommendedName>
</protein>
<evidence type="ECO:0000256" key="5">
    <source>
        <dbReference type="ARBA" id="ARBA00022832"/>
    </source>
</evidence>
<feature type="transmembrane region" description="Helical" evidence="10">
    <location>
        <begin position="247"/>
        <end position="264"/>
    </location>
</feature>
<evidence type="ECO:0000256" key="3">
    <source>
        <dbReference type="ARBA" id="ARBA00022679"/>
    </source>
</evidence>
<dbReference type="OrthoDB" id="10259681at2759"/>
<comment type="catalytic activity">
    <reaction evidence="10">
        <text>an acyl-CoA + malonyl-CoA + H(+) = a 3-oxoacyl-CoA + CO2 + CoA</text>
        <dbReference type="Rhea" id="RHEA:50252"/>
        <dbReference type="ChEBI" id="CHEBI:15378"/>
        <dbReference type="ChEBI" id="CHEBI:16526"/>
        <dbReference type="ChEBI" id="CHEBI:57287"/>
        <dbReference type="ChEBI" id="CHEBI:57384"/>
        <dbReference type="ChEBI" id="CHEBI:58342"/>
        <dbReference type="ChEBI" id="CHEBI:90726"/>
    </reaction>
    <physiologicalReaction direction="left-to-right" evidence="10">
        <dbReference type="Rhea" id="RHEA:50253"/>
    </physiologicalReaction>
</comment>
<dbReference type="GO" id="GO:0005789">
    <property type="term" value="C:endoplasmic reticulum membrane"/>
    <property type="evidence" value="ECO:0007669"/>
    <property type="project" value="TreeGrafter"/>
</dbReference>
<dbReference type="GO" id="GO:0009922">
    <property type="term" value="F:fatty acid elongase activity"/>
    <property type="evidence" value="ECO:0007669"/>
    <property type="project" value="InterPro"/>
</dbReference>
<dbReference type="EMBL" id="JAAAIP010000052">
    <property type="protein sequence ID" value="KAG0327594.1"/>
    <property type="molecule type" value="Genomic_DNA"/>
</dbReference>
<comment type="caution">
    <text evidence="12">The sequence shown here is derived from an EMBL/GenBank/DDBJ whole genome shotgun (WGS) entry which is preliminary data.</text>
</comment>
<dbReference type="Proteomes" id="UP000738325">
    <property type="component" value="Unassembled WGS sequence"/>
</dbReference>
<dbReference type="Pfam" id="PF01151">
    <property type="entry name" value="ELO"/>
    <property type="match status" value="1"/>
</dbReference>
<comment type="subcellular location">
    <subcellularLocation>
        <location evidence="1">Membrane</location>
        <topology evidence="1">Multi-pass membrane protein</topology>
    </subcellularLocation>
</comment>
<dbReference type="PANTHER" id="PTHR11157:SF169">
    <property type="entry name" value="ELONGATION OF FATTY ACIDS PROTEIN"/>
    <property type="match status" value="1"/>
</dbReference>
<keyword evidence="3 10" id="KW-0808">Transferase</keyword>
<evidence type="ECO:0000256" key="8">
    <source>
        <dbReference type="ARBA" id="ARBA00023136"/>
    </source>
</evidence>
<feature type="transmembrane region" description="Helical" evidence="10">
    <location>
        <begin position="76"/>
        <end position="97"/>
    </location>
</feature>
<evidence type="ECO:0000256" key="2">
    <source>
        <dbReference type="ARBA" id="ARBA00022516"/>
    </source>
</evidence>